<name>A0AA92WGY7_9BACT</name>
<evidence type="ECO:0000313" key="1">
    <source>
        <dbReference type="EMBL" id="RGX97796.1"/>
    </source>
</evidence>
<dbReference type="Proteomes" id="UP000285604">
    <property type="component" value="Unassembled WGS sequence"/>
</dbReference>
<gene>
    <name evidence="1" type="ORF">DXA63_02350</name>
</gene>
<proteinExistence type="predicted"/>
<sequence length="348" mass="38968">MRAGVRIVAAGINDNYEIKAEGLLPNTTYHYTAYLDLGNGTVYGEDRTFTTAPADFNPDTDLVDLGLSTKWAKYNVGATDEKQLGGLFGFGDMTGFQTSINLEDYASADIYKTDRDVANKVYGSWVTMPTIDEFEELFTECKKEWVEDTENHVAGYKFTGPNGNSIFLPAAGTRTQGNVSGEGLNGYYLSGSINATDNRFAMAYSFDQNVARRTSTPVYQALAIRPVSVAKNVKFDKEKLYNTWEFDLKPDESHYKFVGPVFFYGKDASWASYTNNQPVVGETTGWDADYASIKSWAITDPSHCNGTMTFYKDEDGNDKVKVHQVQLMVLIRILKVHLPLMRRIRQSQ</sequence>
<comment type="caution">
    <text evidence="1">The sequence shown here is derived from an EMBL/GenBank/DDBJ whole genome shotgun (WGS) entry which is preliminary data.</text>
</comment>
<reference evidence="1 2" key="1">
    <citation type="submission" date="2018-08" db="EMBL/GenBank/DDBJ databases">
        <title>A genome reference for cultivated species of the human gut microbiota.</title>
        <authorList>
            <person name="Zou Y."/>
            <person name="Xue W."/>
            <person name="Luo G."/>
        </authorList>
    </citation>
    <scope>NUCLEOTIDE SEQUENCE [LARGE SCALE GENOMIC DNA]</scope>
    <source>
        <strain evidence="1 2">OF03-3</strain>
    </source>
</reference>
<dbReference type="AlphaFoldDB" id="A0AA92WGY7"/>
<evidence type="ECO:0000313" key="2">
    <source>
        <dbReference type="Proteomes" id="UP000285604"/>
    </source>
</evidence>
<dbReference type="EMBL" id="QSCI01000005">
    <property type="protein sequence ID" value="RGX97796.1"/>
    <property type="molecule type" value="Genomic_DNA"/>
</dbReference>
<accession>A0AA92WGY7</accession>
<protein>
    <submittedName>
        <fullName evidence="1">Uncharacterized protein</fullName>
    </submittedName>
</protein>
<organism evidence="1 2">
    <name type="scientific">Segatella copri</name>
    <dbReference type="NCBI Taxonomy" id="165179"/>
    <lineage>
        <taxon>Bacteria</taxon>
        <taxon>Pseudomonadati</taxon>
        <taxon>Bacteroidota</taxon>
        <taxon>Bacteroidia</taxon>
        <taxon>Bacteroidales</taxon>
        <taxon>Prevotellaceae</taxon>
        <taxon>Segatella</taxon>
    </lineage>
</organism>